<name>A0AAV1HYR6_9CHLO</name>
<organism evidence="1 2">
    <name type="scientific">Coccomyxa viridis</name>
    <dbReference type="NCBI Taxonomy" id="1274662"/>
    <lineage>
        <taxon>Eukaryota</taxon>
        <taxon>Viridiplantae</taxon>
        <taxon>Chlorophyta</taxon>
        <taxon>core chlorophytes</taxon>
        <taxon>Trebouxiophyceae</taxon>
        <taxon>Trebouxiophyceae incertae sedis</taxon>
        <taxon>Coccomyxaceae</taxon>
        <taxon>Coccomyxa</taxon>
    </lineage>
</organism>
<dbReference type="AlphaFoldDB" id="A0AAV1HYR6"/>
<keyword evidence="2" id="KW-1185">Reference proteome</keyword>
<evidence type="ECO:0000313" key="2">
    <source>
        <dbReference type="Proteomes" id="UP001314263"/>
    </source>
</evidence>
<dbReference type="Proteomes" id="UP001314263">
    <property type="component" value="Unassembled WGS sequence"/>
</dbReference>
<proteinExistence type="predicted"/>
<evidence type="ECO:0008006" key="3">
    <source>
        <dbReference type="Google" id="ProtNLM"/>
    </source>
</evidence>
<comment type="caution">
    <text evidence="1">The sequence shown here is derived from an EMBL/GenBank/DDBJ whole genome shotgun (WGS) entry which is preliminary data.</text>
</comment>
<accession>A0AAV1HYR6</accession>
<protein>
    <recommendedName>
        <fullName evidence="3">Glutaredoxin domain-containing protein</fullName>
    </recommendedName>
</protein>
<evidence type="ECO:0000313" key="1">
    <source>
        <dbReference type="EMBL" id="CAK0766288.1"/>
    </source>
</evidence>
<gene>
    <name evidence="1" type="ORF">CVIRNUC_003343</name>
</gene>
<sequence length="78" mass="8259">MERLQDSLTSQGGGVGIPLPRADTSYTLYGLEGCPFSARAAAALQAAGVRGVCSWTLTDLGVTRQALWAELDAKTNFR</sequence>
<dbReference type="EMBL" id="CAUYUE010000004">
    <property type="protein sequence ID" value="CAK0766288.1"/>
    <property type="molecule type" value="Genomic_DNA"/>
</dbReference>
<reference evidence="1 2" key="1">
    <citation type="submission" date="2023-10" db="EMBL/GenBank/DDBJ databases">
        <authorList>
            <person name="Maclean D."/>
            <person name="Macfadyen A."/>
        </authorList>
    </citation>
    <scope>NUCLEOTIDE SEQUENCE [LARGE SCALE GENOMIC DNA]</scope>
</reference>